<evidence type="ECO:0000313" key="1">
    <source>
        <dbReference type="EMBL" id="PWT39905.1"/>
    </source>
</evidence>
<evidence type="ECO:0000313" key="2">
    <source>
        <dbReference type="Proteomes" id="UP000245980"/>
    </source>
</evidence>
<protein>
    <submittedName>
        <fullName evidence="1">Uncharacterized protein</fullName>
    </submittedName>
</protein>
<dbReference type="RefSeq" id="WP_109915772.1">
    <property type="nucleotide sequence ID" value="NZ_JAYFHP010000101.1"/>
</dbReference>
<name>A0A855XMJ3_LIMRT</name>
<accession>A0A855XMJ3</accession>
<reference evidence="1 2" key="1">
    <citation type="journal article" date="2018" name="Front. Microbiol.">
        <title>Comparative Genomics of the Herbivore Gut Symbiont Lactobacillus reuteri Reveals Genetic Diversity and Lifestyle Adaptation.</title>
        <authorList>
            <person name="Zhao J."/>
        </authorList>
    </citation>
    <scope>NUCLEOTIDE SEQUENCE [LARGE SCALE GENOMIC DNA]</scope>
    <source>
        <strain evidence="1 2">LR10</strain>
    </source>
</reference>
<dbReference type="EMBL" id="QGHT01000064">
    <property type="protein sequence ID" value="PWT39905.1"/>
    <property type="molecule type" value="Genomic_DNA"/>
</dbReference>
<dbReference type="AlphaFoldDB" id="A0A855XMJ3"/>
<gene>
    <name evidence="1" type="ORF">DKZ22_09990</name>
</gene>
<sequence>MIECYLIVNGRSDGSANLSAVPNRGDIISLGDHKAPHYLVHRVEYLNNSDTVNLHVQKFANEVSCVNAVSGYRNDRSFVDEL</sequence>
<organism evidence="1 2">
    <name type="scientific">Limosilactobacillus reuteri</name>
    <name type="common">Lactobacillus reuteri</name>
    <dbReference type="NCBI Taxonomy" id="1598"/>
    <lineage>
        <taxon>Bacteria</taxon>
        <taxon>Bacillati</taxon>
        <taxon>Bacillota</taxon>
        <taxon>Bacilli</taxon>
        <taxon>Lactobacillales</taxon>
        <taxon>Lactobacillaceae</taxon>
        <taxon>Limosilactobacillus</taxon>
    </lineage>
</organism>
<comment type="caution">
    <text evidence="1">The sequence shown here is derived from an EMBL/GenBank/DDBJ whole genome shotgun (WGS) entry which is preliminary data.</text>
</comment>
<dbReference type="Proteomes" id="UP000245980">
    <property type="component" value="Unassembled WGS sequence"/>
</dbReference>
<proteinExistence type="predicted"/>